<feature type="region of interest" description="Disordered" evidence="1">
    <location>
        <begin position="238"/>
        <end position="294"/>
    </location>
</feature>
<organism evidence="2 3">
    <name type="scientific">Mya arenaria</name>
    <name type="common">Soft-shell clam</name>
    <dbReference type="NCBI Taxonomy" id="6604"/>
    <lineage>
        <taxon>Eukaryota</taxon>
        <taxon>Metazoa</taxon>
        <taxon>Spiralia</taxon>
        <taxon>Lophotrochozoa</taxon>
        <taxon>Mollusca</taxon>
        <taxon>Bivalvia</taxon>
        <taxon>Autobranchia</taxon>
        <taxon>Heteroconchia</taxon>
        <taxon>Euheterodonta</taxon>
        <taxon>Imparidentia</taxon>
        <taxon>Neoheterodontei</taxon>
        <taxon>Myida</taxon>
        <taxon>Myoidea</taxon>
        <taxon>Myidae</taxon>
        <taxon>Mya</taxon>
    </lineage>
</organism>
<dbReference type="CDD" id="cd00084">
    <property type="entry name" value="HMG-box_SF"/>
    <property type="match status" value="1"/>
</dbReference>
<gene>
    <name evidence="2" type="ORF">MAR_010035</name>
</gene>
<evidence type="ECO:0000256" key="1">
    <source>
        <dbReference type="SAM" id="MobiDB-lite"/>
    </source>
</evidence>
<name>A0ABY7E3S8_MYAAR</name>
<feature type="region of interest" description="Disordered" evidence="1">
    <location>
        <begin position="376"/>
        <end position="430"/>
    </location>
</feature>
<accession>A0ABY7E3S8</accession>
<sequence>VNLSETTSIEVTIHMLDSYICMLEICFTGFHKLAMPRGVTPVRVRRRQSDAKWRASVAMCYNIMKNVIPNSKKIGKTSKRKLSKALTLKETERHIVCLERKLKELLELRAPQCGRAVVIENDNRCLSPATLDDIRHDFAIKQCFFFSVTSSNTGKKRYNVPSDIETSLENLSRQSCSLVTIDHKEIKTSFPEFYKNSFLLTKECPLSTISYDADEEWDNQYEQDDVTSYLLTPAKPRGWSDSLPAQPVLSTTPSITSKDRTTSQKTPSKACKKLSFNGQQKTPVRGTDGHSGFTPVKLPMGLDRGDPTMAPPTTPNISLIGSPFSCFSMPETPGSSCLQAMENFELSEDEDGTSLLCTESIDSIDLEANMTSCQEPVADKNHKNKEGGSVLVSGKASSKKRREHRGRKCRRRLDRAYGSSGGDQEVPKGSHETSCLEFDGYLLFYQHNIQSMQVMYDGDAALAVAAMWEGLGDEERTMYARLASLDMPSHAHTLSPDLEAIDLKPLHGLHDSQLSVDGGYLADDSQEVPDMDLPSHGLDVDGFSLALVTGYEDLGVFYTDANDKQVYIEGQSSLKIVDEMMFALVFTQGKDSSFIFMMDTNSLNSMSNKKMTNV</sequence>
<protein>
    <recommendedName>
        <fullName evidence="4">BHLH domain-containing protein</fullName>
    </recommendedName>
</protein>
<evidence type="ECO:0000313" key="2">
    <source>
        <dbReference type="EMBL" id="WAR03477.1"/>
    </source>
</evidence>
<reference evidence="2" key="1">
    <citation type="submission" date="2022-11" db="EMBL/GenBank/DDBJ databases">
        <title>Centuries of genome instability and evolution in soft-shell clam transmissible cancer (bioRxiv).</title>
        <authorList>
            <person name="Hart S.F.M."/>
            <person name="Yonemitsu M.A."/>
            <person name="Giersch R.M."/>
            <person name="Beal B.F."/>
            <person name="Arriagada G."/>
            <person name="Davis B.W."/>
            <person name="Ostrander E.A."/>
            <person name="Goff S.P."/>
            <person name="Metzger M.J."/>
        </authorList>
    </citation>
    <scope>NUCLEOTIDE SEQUENCE</scope>
    <source>
        <strain evidence="2">MELC-2E11</strain>
        <tissue evidence="2">Siphon/mantle</tissue>
    </source>
</reference>
<evidence type="ECO:0008006" key="4">
    <source>
        <dbReference type="Google" id="ProtNLM"/>
    </source>
</evidence>
<feature type="non-terminal residue" evidence="2">
    <location>
        <position position="1"/>
    </location>
</feature>
<feature type="compositionally biased region" description="Basic residues" evidence="1">
    <location>
        <begin position="397"/>
        <end position="413"/>
    </location>
</feature>
<dbReference type="EMBL" id="CP111015">
    <property type="protein sequence ID" value="WAR03477.1"/>
    <property type="molecule type" value="Genomic_DNA"/>
</dbReference>
<evidence type="ECO:0000313" key="3">
    <source>
        <dbReference type="Proteomes" id="UP001164746"/>
    </source>
</evidence>
<keyword evidence="3" id="KW-1185">Reference proteome</keyword>
<proteinExistence type="predicted"/>
<dbReference type="Proteomes" id="UP001164746">
    <property type="component" value="Chromosome 4"/>
</dbReference>
<feature type="compositionally biased region" description="Basic and acidic residues" evidence="1">
    <location>
        <begin position="377"/>
        <end position="386"/>
    </location>
</feature>